<feature type="binding site" evidence="7">
    <location>
        <position position="70"/>
    </location>
    <ligand>
        <name>Zn(2+)</name>
        <dbReference type="ChEBI" id="CHEBI:29105"/>
    </ligand>
</feature>
<dbReference type="PANTHER" id="PTHR11002:SF79">
    <property type="entry name" value="CARBONIC ANHYDRASE 2"/>
    <property type="match status" value="1"/>
</dbReference>
<dbReference type="EMBL" id="PDJH01000001">
    <property type="protein sequence ID" value="PFG36186.1"/>
    <property type="molecule type" value="Genomic_DNA"/>
</dbReference>
<evidence type="ECO:0000313" key="9">
    <source>
        <dbReference type="EMBL" id="PFG36186.1"/>
    </source>
</evidence>
<comment type="catalytic activity">
    <reaction evidence="6">
        <text>hydrogencarbonate + H(+) = CO2 + H2O</text>
        <dbReference type="Rhea" id="RHEA:10748"/>
        <dbReference type="ChEBI" id="CHEBI:15377"/>
        <dbReference type="ChEBI" id="CHEBI:15378"/>
        <dbReference type="ChEBI" id="CHEBI:16526"/>
        <dbReference type="ChEBI" id="CHEBI:17544"/>
        <dbReference type="EC" id="4.2.1.1"/>
    </reaction>
</comment>
<evidence type="ECO:0000256" key="7">
    <source>
        <dbReference type="PIRSR" id="PIRSR601765-1"/>
    </source>
</evidence>
<dbReference type="EC" id="4.2.1.1" evidence="2"/>
<accession>A0A2A9EC15</accession>
<feature type="binding site" evidence="7">
    <location>
        <position position="72"/>
    </location>
    <ligand>
        <name>Zn(2+)</name>
        <dbReference type="ChEBI" id="CHEBI:29105"/>
    </ligand>
</feature>
<keyword evidence="4" id="KW-0456">Lyase</keyword>
<dbReference type="InterPro" id="IPR015892">
    <property type="entry name" value="Carbonic_anhydrase_CS"/>
</dbReference>
<proteinExistence type="inferred from homology"/>
<organism evidence="9 10">
    <name type="scientific">Flavimobilis soli</name>
    <dbReference type="NCBI Taxonomy" id="442709"/>
    <lineage>
        <taxon>Bacteria</taxon>
        <taxon>Bacillati</taxon>
        <taxon>Actinomycetota</taxon>
        <taxon>Actinomycetes</taxon>
        <taxon>Micrococcales</taxon>
        <taxon>Jonesiaceae</taxon>
        <taxon>Flavimobilis</taxon>
    </lineage>
</organism>
<dbReference type="SMART" id="SM00947">
    <property type="entry name" value="Pro_CA"/>
    <property type="match status" value="1"/>
</dbReference>
<evidence type="ECO:0000256" key="8">
    <source>
        <dbReference type="SAM" id="MobiDB-lite"/>
    </source>
</evidence>
<dbReference type="AlphaFoldDB" id="A0A2A9EC15"/>
<dbReference type="PROSITE" id="PS00704">
    <property type="entry name" value="PROK_CO2_ANHYDRASE_1"/>
    <property type="match status" value="1"/>
</dbReference>
<dbReference type="Proteomes" id="UP000221394">
    <property type="component" value="Unassembled WGS sequence"/>
</dbReference>
<gene>
    <name evidence="9" type="ORF">ATL41_0897</name>
</gene>
<dbReference type="PANTHER" id="PTHR11002">
    <property type="entry name" value="CARBONIC ANHYDRASE"/>
    <property type="match status" value="1"/>
</dbReference>
<dbReference type="GO" id="GO:0015976">
    <property type="term" value="P:carbon utilization"/>
    <property type="evidence" value="ECO:0007669"/>
    <property type="project" value="InterPro"/>
</dbReference>
<feature type="binding site" evidence="7">
    <location>
        <position position="123"/>
    </location>
    <ligand>
        <name>Zn(2+)</name>
        <dbReference type="ChEBI" id="CHEBI:29105"/>
    </ligand>
</feature>
<evidence type="ECO:0000256" key="3">
    <source>
        <dbReference type="ARBA" id="ARBA00022833"/>
    </source>
</evidence>
<keyword evidence="10" id="KW-1185">Reference proteome</keyword>
<dbReference type="CDD" id="cd03378">
    <property type="entry name" value="beta_CA_cladeC"/>
    <property type="match status" value="1"/>
</dbReference>
<comment type="function">
    <text evidence="5">Catalyzes the reversible hydration of carbon dioxide to form bicarbonate.</text>
</comment>
<sequence length="231" mass="24367">MMSTMSNRIDGTAASSSVTGPISTPAEAWAALRDGNQRFVRDEMAHPSQGAGRRQELAVAQNPFAVIFGCSDSRVAAEIIFDQGLGDTFVVRTAGHVLDTTVIGSIEYGIGVLDSRLVVVLAHDSCGAVAAAAHTLATGEQATGFVRAVVDRVIPSIVNVTSRGEDVRDENMLRREHVRHTVDQLYGYSAAIRAAVDDGYVAIVGVEYTLADGRATLLEVKGDVGEKPVAA</sequence>
<comment type="caution">
    <text evidence="9">The sequence shown here is derived from an EMBL/GenBank/DDBJ whole genome shotgun (WGS) entry which is preliminary data.</text>
</comment>
<comment type="cofactor">
    <cofactor evidence="7">
        <name>Zn(2+)</name>
        <dbReference type="ChEBI" id="CHEBI:29105"/>
    </cofactor>
    <text evidence="7">Binds 1 zinc ion per subunit.</text>
</comment>
<dbReference type="InterPro" id="IPR036874">
    <property type="entry name" value="Carbonic_anhydrase_sf"/>
</dbReference>
<dbReference type="Gene3D" id="3.40.1050.10">
    <property type="entry name" value="Carbonic anhydrase"/>
    <property type="match status" value="1"/>
</dbReference>
<dbReference type="Pfam" id="PF00484">
    <property type="entry name" value="Pro_CA"/>
    <property type="match status" value="1"/>
</dbReference>
<dbReference type="InterPro" id="IPR001765">
    <property type="entry name" value="Carbonic_anhydrase"/>
</dbReference>
<evidence type="ECO:0000256" key="5">
    <source>
        <dbReference type="ARBA" id="ARBA00024993"/>
    </source>
</evidence>
<name>A0A2A9EC15_9MICO</name>
<feature type="binding site" evidence="7">
    <location>
        <position position="126"/>
    </location>
    <ligand>
        <name>Zn(2+)</name>
        <dbReference type="ChEBI" id="CHEBI:29105"/>
    </ligand>
</feature>
<comment type="similarity">
    <text evidence="1">Belongs to the beta-class carbonic anhydrase family.</text>
</comment>
<keyword evidence="3 7" id="KW-0862">Zinc</keyword>
<evidence type="ECO:0000256" key="4">
    <source>
        <dbReference type="ARBA" id="ARBA00023239"/>
    </source>
</evidence>
<keyword evidence="7" id="KW-0479">Metal-binding</keyword>
<dbReference type="GO" id="GO:0004089">
    <property type="term" value="F:carbonate dehydratase activity"/>
    <property type="evidence" value="ECO:0007669"/>
    <property type="project" value="UniProtKB-EC"/>
</dbReference>
<evidence type="ECO:0000256" key="6">
    <source>
        <dbReference type="ARBA" id="ARBA00048348"/>
    </source>
</evidence>
<feature type="region of interest" description="Disordered" evidence="8">
    <location>
        <begin position="1"/>
        <end position="20"/>
    </location>
</feature>
<evidence type="ECO:0000256" key="2">
    <source>
        <dbReference type="ARBA" id="ARBA00012925"/>
    </source>
</evidence>
<evidence type="ECO:0000313" key="10">
    <source>
        <dbReference type="Proteomes" id="UP000221394"/>
    </source>
</evidence>
<reference evidence="9 10" key="1">
    <citation type="submission" date="2017-10" db="EMBL/GenBank/DDBJ databases">
        <title>Sequencing the genomes of 1000 actinobacteria strains.</title>
        <authorList>
            <person name="Klenk H.-P."/>
        </authorList>
    </citation>
    <scope>NUCLEOTIDE SEQUENCE [LARGE SCALE GENOMIC DNA]</scope>
    <source>
        <strain evidence="9 10">DSM 21574</strain>
    </source>
</reference>
<protein>
    <recommendedName>
        <fullName evidence="2">carbonic anhydrase</fullName>
        <ecNumber evidence="2">4.2.1.1</ecNumber>
    </recommendedName>
</protein>
<dbReference type="GO" id="GO:0008270">
    <property type="term" value="F:zinc ion binding"/>
    <property type="evidence" value="ECO:0007669"/>
    <property type="project" value="InterPro"/>
</dbReference>
<dbReference type="SUPFAM" id="SSF53056">
    <property type="entry name" value="beta-carbonic anhydrase, cab"/>
    <property type="match status" value="1"/>
</dbReference>
<evidence type="ECO:0000256" key="1">
    <source>
        <dbReference type="ARBA" id="ARBA00006217"/>
    </source>
</evidence>